<sequence>MSKKKPHHGEDAKLRSALDHSDNSRESQTGYMERGNPSVYAAKGRVMRNNDNGSHV</sequence>
<comment type="caution">
    <text evidence="2">The sequence shown here is derived from an EMBL/GenBank/DDBJ whole genome shotgun (WGS) entry which is preliminary data.</text>
</comment>
<dbReference type="EMBL" id="JABBNI010000047">
    <property type="protein sequence ID" value="NMM64714.1"/>
    <property type="molecule type" value="Genomic_DNA"/>
</dbReference>
<feature type="region of interest" description="Disordered" evidence="1">
    <location>
        <begin position="1"/>
        <end position="56"/>
    </location>
</feature>
<evidence type="ECO:0000256" key="1">
    <source>
        <dbReference type="SAM" id="MobiDB-lite"/>
    </source>
</evidence>
<reference evidence="2 3" key="1">
    <citation type="submission" date="2020-06" db="EMBL/GenBank/DDBJ databases">
        <title>Complete Genome Sequence of Clostridium muelleri sp. nov. P21T, an Acid-Alcohol Producing Acetogen Isolated from Old Hay.</title>
        <authorList>
            <person name="Duncan K.E."/>
            <person name="Tanner R.S."/>
        </authorList>
    </citation>
    <scope>NUCLEOTIDE SEQUENCE [LARGE SCALE GENOMIC DNA]</scope>
    <source>
        <strain evidence="2 3">P21</strain>
    </source>
</reference>
<organism evidence="2 3">
    <name type="scientific">Clostridium muellerianum</name>
    <dbReference type="NCBI Taxonomy" id="2716538"/>
    <lineage>
        <taxon>Bacteria</taxon>
        <taxon>Bacillati</taxon>
        <taxon>Bacillota</taxon>
        <taxon>Clostridia</taxon>
        <taxon>Eubacteriales</taxon>
        <taxon>Clostridiaceae</taxon>
        <taxon>Clostridium</taxon>
    </lineage>
</organism>
<keyword evidence="3" id="KW-1185">Reference proteome</keyword>
<evidence type="ECO:0000313" key="3">
    <source>
        <dbReference type="Proteomes" id="UP000537131"/>
    </source>
</evidence>
<protein>
    <submittedName>
        <fullName evidence="2">Uncharacterized protein</fullName>
    </submittedName>
</protein>
<proteinExistence type="predicted"/>
<accession>A0A7Y0EJP5</accession>
<dbReference type="Proteomes" id="UP000537131">
    <property type="component" value="Unassembled WGS sequence"/>
</dbReference>
<gene>
    <name evidence="2" type="ORF">HBE96_19075</name>
</gene>
<dbReference type="RefSeq" id="WP_169299297.1">
    <property type="nucleotide sequence ID" value="NZ_JABBNI010000047.1"/>
</dbReference>
<name>A0A7Y0EJP5_9CLOT</name>
<evidence type="ECO:0000313" key="2">
    <source>
        <dbReference type="EMBL" id="NMM64714.1"/>
    </source>
</evidence>
<feature type="compositionally biased region" description="Basic and acidic residues" evidence="1">
    <location>
        <begin position="8"/>
        <end position="25"/>
    </location>
</feature>
<dbReference type="AlphaFoldDB" id="A0A7Y0EJP5"/>